<dbReference type="Pfam" id="PF06226">
    <property type="entry name" value="DUF1007"/>
    <property type="match status" value="1"/>
</dbReference>
<dbReference type="EMBL" id="CP081070">
    <property type="protein sequence ID" value="UWQ55113.1"/>
    <property type="molecule type" value="Genomic_DNA"/>
</dbReference>
<name>A0A9Q9HI33_LEICA</name>
<proteinExistence type="predicted"/>
<protein>
    <submittedName>
        <fullName evidence="1">DUF1007 family protein</fullName>
    </submittedName>
</protein>
<dbReference type="KEGG" id="lcae:K3721_06140"/>
<dbReference type="Proteomes" id="UP001058713">
    <property type="component" value="Chromosome"/>
</dbReference>
<reference evidence="1" key="1">
    <citation type="submission" date="2021-08" db="EMBL/GenBank/DDBJ databases">
        <authorList>
            <person name="Nwanade C."/>
            <person name="Wang M."/>
            <person name="Masoudi A."/>
            <person name="Yu Z."/>
            <person name="Liu J."/>
        </authorList>
    </citation>
    <scope>NUCLEOTIDE SEQUENCE</scope>
    <source>
        <strain evidence="1">S122</strain>
    </source>
</reference>
<organism evidence="1 2">
    <name type="scientific">Leisingera caerulea</name>
    <name type="common">Phaeobacter caeruleus</name>
    <dbReference type="NCBI Taxonomy" id="506591"/>
    <lineage>
        <taxon>Bacteria</taxon>
        <taxon>Pseudomonadati</taxon>
        <taxon>Pseudomonadota</taxon>
        <taxon>Alphaproteobacteria</taxon>
        <taxon>Rhodobacterales</taxon>
        <taxon>Roseobacteraceae</taxon>
        <taxon>Leisingera</taxon>
    </lineage>
</organism>
<dbReference type="RefSeq" id="WP_027238123.1">
    <property type="nucleotide sequence ID" value="NZ_CP081070.1"/>
</dbReference>
<evidence type="ECO:0000313" key="1">
    <source>
        <dbReference type="EMBL" id="UWQ55113.1"/>
    </source>
</evidence>
<gene>
    <name evidence="1" type="ORF">K3721_06140</name>
</gene>
<dbReference type="AlphaFoldDB" id="A0A9Q9HI33"/>
<accession>A0A9Q9HI33</accession>
<evidence type="ECO:0000313" key="2">
    <source>
        <dbReference type="Proteomes" id="UP001058713"/>
    </source>
</evidence>
<sequence>MKRIVPLLAAAVLAPQDAGSHPHIFVDTAMKVIVSDTGQLEAVEITWAYDEFYSLLIFEDRGLDGDFDGALTADELSKLQGFDMAWTEGFQGDTYLTRAGEALALGAPVHLATEVADGRITTRHRRVLAEPQAADGVVIKAFDPTYYTAYTLTGGLEVTGGCTGEVTPPNLDAAYTKVEELLYAMPAGQAEEAYPEVGEAFADTVRLSCGA</sequence>
<dbReference type="InterPro" id="IPR010412">
    <property type="entry name" value="DUF1007"/>
</dbReference>